<comment type="subcellular location">
    <subcellularLocation>
        <location evidence="1">Nucleus</location>
    </subcellularLocation>
</comment>
<sequence>MSSEGEVEAGVEAGSASAQPEDSGSQAPPKKKAKTAKKVEKRDSSARQERAVAAALAKYRGWSARDIVINNVGYGAILQALKKEYGLEYKEGRFSEEEADAVRDQVDRYMKVPKQKMRIDADQLDIILYGPRTKENREAMSELVLDATTALNGTRPNPAVREFIQRQYREGTHQGAWSKEEVRILTAAVQKLGNRWTEIADEVGRSGEDCRSKWELIKLQETRAEVPNKTGRWSDADTKTLLDTVKRLSQELGVKVDISKKHSQTVGFWDAVTQEADVQRDAAQCRIKYFKMLRKEAGIPERRSQIQGKRWTPVDRLVLIDRILAQLQQNSKESDIDWTKLSRGSWEWAPWFLAKKWDYIKRRFKAQIPKGPFKKQLEGMRWRVLVSKNKYVLRGKKRGSLSGEEAAAESAQTSSSDLDSDESEETTPPPPPQRPVIRPKAKGQGDATANATATSSASASTPSAASPPQRNSKVLGKRARNDSSGGGSSSDSSADSSSEDSSSESDSEGEAVKHLPPAKKAALEGKAKVKKALAKSLLGSKSKAKPSSSSSSSLSSSSDSGSGSDDGSSSDGSLSSNSSSSSDDDSSSSSDEDGDEE</sequence>
<dbReference type="GO" id="GO:0000976">
    <property type="term" value="F:transcription cis-regulatory region binding"/>
    <property type="evidence" value="ECO:0007669"/>
    <property type="project" value="TreeGrafter"/>
</dbReference>
<feature type="domain" description="HTH myb-type" evidence="7">
    <location>
        <begin position="169"/>
        <end position="221"/>
    </location>
</feature>
<dbReference type="PROSITE" id="PS51293">
    <property type="entry name" value="SANT"/>
    <property type="match status" value="1"/>
</dbReference>
<feature type="compositionally biased region" description="Acidic residues" evidence="4">
    <location>
        <begin position="497"/>
        <end position="509"/>
    </location>
</feature>
<feature type="compositionally biased region" description="Low complexity" evidence="4">
    <location>
        <begin position="447"/>
        <end position="468"/>
    </location>
</feature>
<dbReference type="EMBL" id="LWDE02002388">
    <property type="protein sequence ID" value="KAE8237786.1"/>
    <property type="molecule type" value="Genomic_DNA"/>
</dbReference>
<evidence type="ECO:0000256" key="2">
    <source>
        <dbReference type="ARBA" id="ARBA00023125"/>
    </source>
</evidence>
<name>A0A8X7SSF0_9BASI</name>
<keyword evidence="9" id="KW-1185">Reference proteome</keyword>
<proteinExistence type="predicted"/>
<dbReference type="CDD" id="cd00167">
    <property type="entry name" value="SANT"/>
    <property type="match status" value="1"/>
</dbReference>
<dbReference type="PANTHER" id="PTHR46380:SF2">
    <property type="entry name" value="CYCLIN-D-BINDING MYB-LIKE TRANSCRIPTION FACTOR 1"/>
    <property type="match status" value="1"/>
</dbReference>
<feature type="compositionally biased region" description="Low complexity" evidence="4">
    <location>
        <begin position="400"/>
        <end position="417"/>
    </location>
</feature>
<dbReference type="InterPro" id="IPR017930">
    <property type="entry name" value="Myb_dom"/>
</dbReference>
<dbReference type="SMART" id="SM00717">
    <property type="entry name" value="SANT"/>
    <property type="match status" value="2"/>
</dbReference>
<feature type="compositionally biased region" description="Low complexity" evidence="4">
    <location>
        <begin position="534"/>
        <end position="581"/>
    </location>
</feature>
<evidence type="ECO:0000256" key="1">
    <source>
        <dbReference type="ARBA" id="ARBA00004123"/>
    </source>
</evidence>
<feature type="domain" description="Myb-like" evidence="5">
    <location>
        <begin position="169"/>
        <end position="218"/>
    </location>
</feature>
<accession>A0A8X7SSF0</accession>
<comment type="caution">
    <text evidence="8">The sequence shown here is derived from an EMBL/GenBank/DDBJ whole genome shotgun (WGS) entry which is preliminary data.</text>
</comment>
<feature type="region of interest" description="Disordered" evidence="4">
    <location>
        <begin position="1"/>
        <end position="47"/>
    </location>
</feature>
<keyword evidence="2" id="KW-0238">DNA-binding</keyword>
<evidence type="ECO:0000259" key="6">
    <source>
        <dbReference type="PROSITE" id="PS51293"/>
    </source>
</evidence>
<evidence type="ECO:0000259" key="7">
    <source>
        <dbReference type="PROSITE" id="PS51294"/>
    </source>
</evidence>
<dbReference type="InterPro" id="IPR051651">
    <property type="entry name" value="DMTF1_DNA-bind_reg"/>
</dbReference>
<dbReference type="InterPro" id="IPR017884">
    <property type="entry name" value="SANT_dom"/>
</dbReference>
<evidence type="ECO:0000259" key="5">
    <source>
        <dbReference type="PROSITE" id="PS50090"/>
    </source>
</evidence>
<evidence type="ECO:0000313" key="8">
    <source>
        <dbReference type="EMBL" id="KAE8237786.1"/>
    </source>
</evidence>
<evidence type="ECO:0000256" key="4">
    <source>
        <dbReference type="SAM" id="MobiDB-lite"/>
    </source>
</evidence>
<evidence type="ECO:0008006" key="10">
    <source>
        <dbReference type="Google" id="ProtNLM"/>
    </source>
</evidence>
<gene>
    <name evidence="8" type="ORF">A4X06_0g9109</name>
</gene>
<organism evidence="8 9">
    <name type="scientific">Tilletia controversa</name>
    <name type="common">dwarf bunt fungus</name>
    <dbReference type="NCBI Taxonomy" id="13291"/>
    <lineage>
        <taxon>Eukaryota</taxon>
        <taxon>Fungi</taxon>
        <taxon>Dikarya</taxon>
        <taxon>Basidiomycota</taxon>
        <taxon>Ustilaginomycotina</taxon>
        <taxon>Exobasidiomycetes</taxon>
        <taxon>Tilletiales</taxon>
        <taxon>Tilletiaceae</taxon>
        <taxon>Tilletia</taxon>
    </lineage>
</organism>
<dbReference type="Proteomes" id="UP000077684">
    <property type="component" value="Unassembled WGS sequence"/>
</dbReference>
<dbReference type="SUPFAM" id="SSF46689">
    <property type="entry name" value="Homeodomain-like"/>
    <property type="match status" value="1"/>
</dbReference>
<feature type="domain" description="Myb-like" evidence="5">
    <location>
        <begin position="225"/>
        <end position="293"/>
    </location>
</feature>
<dbReference type="PANTHER" id="PTHR46380">
    <property type="entry name" value="CYCLIN-D-BINDING MYB-LIKE TRANSCRIPTION FACTOR 1"/>
    <property type="match status" value="1"/>
</dbReference>
<dbReference type="PROSITE" id="PS50090">
    <property type="entry name" value="MYB_LIKE"/>
    <property type="match status" value="2"/>
</dbReference>
<dbReference type="GO" id="GO:0003700">
    <property type="term" value="F:DNA-binding transcription factor activity"/>
    <property type="evidence" value="ECO:0007669"/>
    <property type="project" value="TreeGrafter"/>
</dbReference>
<feature type="compositionally biased region" description="Basic and acidic residues" evidence="4">
    <location>
        <begin position="37"/>
        <end position="47"/>
    </location>
</feature>
<keyword evidence="3" id="KW-0539">Nucleus</keyword>
<feature type="region of interest" description="Disordered" evidence="4">
    <location>
        <begin position="397"/>
        <end position="597"/>
    </location>
</feature>
<evidence type="ECO:0000313" key="9">
    <source>
        <dbReference type="Proteomes" id="UP000077684"/>
    </source>
</evidence>
<dbReference type="AlphaFoldDB" id="A0A8X7SSF0"/>
<feature type="domain" description="SANT" evidence="6">
    <location>
        <begin position="172"/>
        <end position="222"/>
    </location>
</feature>
<dbReference type="InterPro" id="IPR001005">
    <property type="entry name" value="SANT/Myb"/>
</dbReference>
<dbReference type="InterPro" id="IPR009057">
    <property type="entry name" value="Homeodomain-like_sf"/>
</dbReference>
<protein>
    <recommendedName>
        <fullName evidence="10">Myb-like domain-containing protein</fullName>
    </recommendedName>
</protein>
<dbReference type="Pfam" id="PF00249">
    <property type="entry name" value="Myb_DNA-binding"/>
    <property type="match status" value="1"/>
</dbReference>
<evidence type="ECO:0000256" key="3">
    <source>
        <dbReference type="ARBA" id="ARBA00023242"/>
    </source>
</evidence>
<dbReference type="PROSITE" id="PS51294">
    <property type="entry name" value="HTH_MYB"/>
    <property type="match status" value="1"/>
</dbReference>
<reference evidence="8" key="1">
    <citation type="submission" date="2016-04" db="EMBL/GenBank/DDBJ databases">
        <authorList>
            <person name="Nguyen H.D."/>
            <person name="Samba Siva P."/>
            <person name="Cullis J."/>
            <person name="Levesque C.A."/>
            <person name="Hambleton S."/>
        </authorList>
    </citation>
    <scope>NUCLEOTIDE SEQUENCE</scope>
    <source>
        <strain evidence="8">DAOMC 236426</strain>
    </source>
</reference>
<feature type="compositionally biased region" description="Acidic residues" evidence="4">
    <location>
        <begin position="582"/>
        <end position="597"/>
    </location>
</feature>
<reference evidence="8" key="2">
    <citation type="journal article" date="2019" name="IMA Fungus">
        <title>Genome sequencing and comparison of five Tilletia species to identify candidate genes for the detection of regulated species infecting wheat.</title>
        <authorList>
            <person name="Nguyen H.D.T."/>
            <person name="Sultana T."/>
            <person name="Kesanakurti P."/>
            <person name="Hambleton S."/>
        </authorList>
    </citation>
    <scope>NUCLEOTIDE SEQUENCE</scope>
    <source>
        <strain evidence="8">DAOMC 236426</strain>
    </source>
</reference>
<dbReference type="GO" id="GO:0005634">
    <property type="term" value="C:nucleus"/>
    <property type="evidence" value="ECO:0007669"/>
    <property type="project" value="UniProtKB-SubCell"/>
</dbReference>
<dbReference type="Gene3D" id="1.10.10.60">
    <property type="entry name" value="Homeodomain-like"/>
    <property type="match status" value="1"/>
</dbReference>